<keyword evidence="2" id="KW-1185">Reference proteome</keyword>
<proteinExistence type="predicted"/>
<sequence>MEKNILIAGKDMVDGGSFAEGCSVSGRLVAISGAEPDADDSRRRTIAERRAEVAAYEEARSIEAKAGICTIEWNRSSPLSARSFVLEAESIYGRIDEAVLLFDEEWFASSAEKMDAEEIARVSDYMTVGFQYLALELISKFERANSAEQPATLVFMLKEGPCTLDVMKVPALKTGVNAIASPLVAAAAASFASFAENIAALYADSRFVNILLVRSDPDCDVSGHDDQLSRWLCSYMDELCEKKNVRHSVQWIKSGAKFVQSPFSLFRR</sequence>
<dbReference type="EMBL" id="CP064936">
    <property type="protein sequence ID" value="QQA01448.1"/>
    <property type="molecule type" value="Genomic_DNA"/>
</dbReference>
<evidence type="ECO:0000313" key="1">
    <source>
        <dbReference type="EMBL" id="QQA01448.1"/>
    </source>
</evidence>
<organism evidence="1 2">
    <name type="scientific">Treponema peruense</name>
    <dbReference type="NCBI Taxonomy" id="2787628"/>
    <lineage>
        <taxon>Bacteria</taxon>
        <taxon>Pseudomonadati</taxon>
        <taxon>Spirochaetota</taxon>
        <taxon>Spirochaetia</taxon>
        <taxon>Spirochaetales</taxon>
        <taxon>Treponemataceae</taxon>
        <taxon>Treponema</taxon>
    </lineage>
</organism>
<name>A0A7T3RE54_9SPIR</name>
<accession>A0A7T3RE54</accession>
<evidence type="ECO:0000313" key="2">
    <source>
        <dbReference type="Proteomes" id="UP000595224"/>
    </source>
</evidence>
<gene>
    <name evidence="1" type="ORF">IWA51_02185</name>
</gene>
<dbReference type="Proteomes" id="UP000595224">
    <property type="component" value="Chromosome"/>
</dbReference>
<dbReference type="KEGG" id="tper:IWA51_02185"/>
<dbReference type="AlphaFoldDB" id="A0A7T3RE54"/>
<reference evidence="1 2" key="1">
    <citation type="submission" date="2020-11" db="EMBL/GenBank/DDBJ databases">
        <title>Treponema Peruensis nv. sp., first commensal Treponema isolated from human feces.</title>
        <authorList>
            <person name="Belkhou C."/>
            <person name="Raes J."/>
        </authorList>
    </citation>
    <scope>NUCLEOTIDE SEQUENCE [LARGE SCALE GENOMIC DNA]</scope>
    <source>
        <strain evidence="1 2">RCC2812</strain>
    </source>
</reference>
<dbReference type="RefSeq" id="WP_177527831.1">
    <property type="nucleotide sequence ID" value="NZ_CBCSHE010000012.1"/>
</dbReference>
<protein>
    <submittedName>
        <fullName evidence="1">Uncharacterized protein</fullName>
    </submittedName>
</protein>